<proteinExistence type="predicted"/>
<name>A0A3B1CQ95_9ZZZZ</name>
<dbReference type="Pfam" id="PF13646">
    <property type="entry name" value="HEAT_2"/>
    <property type="match status" value="1"/>
</dbReference>
<protein>
    <recommendedName>
        <fullName evidence="3">HEAT repeat domain-containing protein</fullName>
    </recommendedName>
</protein>
<organism evidence="2">
    <name type="scientific">hydrothermal vent metagenome</name>
    <dbReference type="NCBI Taxonomy" id="652676"/>
    <lineage>
        <taxon>unclassified sequences</taxon>
        <taxon>metagenomes</taxon>
        <taxon>ecological metagenomes</taxon>
    </lineage>
</organism>
<evidence type="ECO:0008006" key="3">
    <source>
        <dbReference type="Google" id="ProtNLM"/>
    </source>
</evidence>
<dbReference type="AlphaFoldDB" id="A0A3B1CQ95"/>
<dbReference type="InterPro" id="IPR016024">
    <property type="entry name" value="ARM-type_fold"/>
</dbReference>
<feature type="region of interest" description="Disordered" evidence="1">
    <location>
        <begin position="143"/>
        <end position="170"/>
    </location>
</feature>
<gene>
    <name evidence="2" type="ORF">MNBD_NITROSPINAE02-247</name>
</gene>
<accession>A0A3B1CQ95</accession>
<dbReference type="InterPro" id="IPR004155">
    <property type="entry name" value="PBS_lyase_HEAT"/>
</dbReference>
<dbReference type="EMBL" id="UOGE01000097">
    <property type="protein sequence ID" value="VAX24860.1"/>
    <property type="molecule type" value="Genomic_DNA"/>
</dbReference>
<reference evidence="2" key="1">
    <citation type="submission" date="2018-06" db="EMBL/GenBank/DDBJ databases">
        <authorList>
            <person name="Zhirakovskaya E."/>
        </authorList>
    </citation>
    <scope>NUCLEOTIDE SEQUENCE</scope>
</reference>
<evidence type="ECO:0000256" key="1">
    <source>
        <dbReference type="SAM" id="MobiDB-lite"/>
    </source>
</evidence>
<dbReference type="Gene3D" id="1.25.10.10">
    <property type="entry name" value="Leucine-rich Repeat Variant"/>
    <property type="match status" value="1"/>
</dbReference>
<dbReference type="SUPFAM" id="SSF48371">
    <property type="entry name" value="ARM repeat"/>
    <property type="match status" value="1"/>
</dbReference>
<sequence>MKTIITGLLAITVMAASAFAGNPDTRANLISLFSDRHYTADEEAIKKAGEDVPGTLKEMAGDESLLTFIRMRAVNALGFFSNEDVGEFLQATASSSVTRVGIRSEAITALSNSQGDKSTKFIAGFLKDSDTLMRSSAANSLRRVGSPSAKAALRQVGGDDGGASTLKPLD</sequence>
<dbReference type="InterPro" id="IPR011989">
    <property type="entry name" value="ARM-like"/>
</dbReference>
<dbReference type="SMART" id="SM00567">
    <property type="entry name" value="EZ_HEAT"/>
    <property type="match status" value="3"/>
</dbReference>
<evidence type="ECO:0000313" key="2">
    <source>
        <dbReference type="EMBL" id="VAX24860.1"/>
    </source>
</evidence>